<keyword evidence="11 13" id="KW-0472">Membrane</keyword>
<dbReference type="SUPFAM" id="SSF56784">
    <property type="entry name" value="HAD-like"/>
    <property type="match status" value="1"/>
</dbReference>
<dbReference type="OrthoDB" id="48943at2759"/>
<evidence type="ECO:0000313" key="16">
    <source>
        <dbReference type="Proteomes" id="UP000789390"/>
    </source>
</evidence>
<dbReference type="InterPro" id="IPR044492">
    <property type="entry name" value="P_typ_ATPase_HD_dom"/>
</dbReference>
<sequence length="1297" mass="144774">MYKTTGCLSEIVTMSNNKLKDIDDTHVAEQHQLLRKGLSKRINQLPNEENGQTTSPDIPYSRNAAVSYINAGEEDQMELYGYRRSRFRTIFTWLFILKTLGILRMVFHWFPEWFLNCTHTRCSLEVAEKVLIVEIYQKKYRRVHIRSINCMSALQIINAATEKTIKGKKKSAEHRNSHVLQDLNKIDDSPILSLPNGDGTFHESTSVRMFTCKKLRYFWNRETKEFLKVKSLGPGMPTSSLHQSDAQQGLAGLSILEQQRRRAIFGSNFINVPVKSVLELLVLEVLNPFYIFQVVSVIIWIMIEYYYFSAALVVMSAAGITISIIQTRKNQKKLRNTVHGSDIIDVCRGGGVYETIRTEELVPGDMIILPANGCTMHCDAVLLFGTCIVNESMLTGESVPVIKTPLPFQTDVLYHPKEHSRHTLFSGTKVVQTRFYNEEKVMAVVTSTGFMTAKGSLVSAIMYPPPVDFRFERDSYRFIGFLASLASIGFTYSIIKKIIAGEAGVKVVFHSFDIITICVPPALPAAMTAGIILAQKRLEQRNIYCISPRSINVSGSLNCICFDKTGTLTEDGLDLWGVVPVVDGRRYIPPLRTPLKLSQALSTLRPHDRSPSAVICNVKLEPPLLLMGMATCHSLTIIDGNLSGDPLDLKMFESTGWELVEPSNEDTNKYDNICPTVVSWTPPNGNKVDPGILDTMDGGLDSPKVEVGIVRQFPFSSTLQRMSIICKRIGQEQLHFFCKGSPEMVQSLCKPETVPANHNEILEEYTRQGFRVIALAHRLVEIRSLHKVQKVQREDIENELTFLGLVVLENRLKPDTKAIINQLSDAAVRTVMVTGDNILTAISVARDCGMVGSQDQVVIVNYEEPTGAVSTEGKPHLTYSLAETPSIQTTPTSGTSSSAVNNSGDISLDITNPDLIGRYHLAITGKCWSIIQEHYPELVPRCVVKGTIFARMSPDQKQQLVQALQQLNYVVGMCGDGANDCGALKAAHAGIALSDSEASVASPFTSREASISCVPELIRQGRCALVTSFGIFKYMAAYSLTQFISVMILYEIGTNLTDFQFLYIDLFLICSLSALFGRTQPHPGPLFNRPPLTSLLSLPPVGSLLIQVFLVGFFQAVSMILLTKQDWFVPYMDLHNKTGLETGDFECHENYAIFCMSLCQYIVLALAYAKGKPFREVFLKNYWFVGALAASTACSICILIDPPYFIEKWLQLKMPPIEFRLIILGLSAAQVIMCLLTEEIVIDRGLVKLMDSSFWLKLRPRKEKYLAIEKEIKMSDWPPVQKSVDLSSIVTSTVAQK</sequence>
<evidence type="ECO:0000256" key="11">
    <source>
        <dbReference type="ARBA" id="ARBA00023136"/>
    </source>
</evidence>
<dbReference type="GO" id="GO:0016887">
    <property type="term" value="F:ATP hydrolysis activity"/>
    <property type="evidence" value="ECO:0007669"/>
    <property type="project" value="InterPro"/>
</dbReference>
<feature type="transmembrane region" description="Helical" evidence="13">
    <location>
        <begin position="1151"/>
        <end position="1169"/>
    </location>
</feature>
<evidence type="ECO:0000256" key="2">
    <source>
        <dbReference type="ARBA" id="ARBA00006000"/>
    </source>
</evidence>
<dbReference type="GO" id="GO:0006874">
    <property type="term" value="P:intracellular calcium ion homeostasis"/>
    <property type="evidence" value="ECO:0007669"/>
    <property type="project" value="TreeGrafter"/>
</dbReference>
<evidence type="ECO:0000256" key="3">
    <source>
        <dbReference type="ARBA" id="ARBA00022553"/>
    </source>
</evidence>
<feature type="transmembrane region" description="Helical" evidence="13">
    <location>
        <begin position="441"/>
        <end position="463"/>
    </location>
</feature>
<organism evidence="15 16">
    <name type="scientific">Daphnia galeata</name>
    <dbReference type="NCBI Taxonomy" id="27404"/>
    <lineage>
        <taxon>Eukaryota</taxon>
        <taxon>Metazoa</taxon>
        <taxon>Ecdysozoa</taxon>
        <taxon>Arthropoda</taxon>
        <taxon>Crustacea</taxon>
        <taxon>Branchiopoda</taxon>
        <taxon>Diplostraca</taxon>
        <taxon>Cladocera</taxon>
        <taxon>Anomopoda</taxon>
        <taxon>Daphniidae</taxon>
        <taxon>Daphnia</taxon>
    </lineage>
</organism>
<dbReference type="FunFam" id="2.70.150.10:FF:000099">
    <property type="entry name" value="Cation-transporting ATPase"/>
    <property type="match status" value="1"/>
</dbReference>
<dbReference type="PANTHER" id="PTHR45630:SF8">
    <property type="entry name" value="CATION-TRANSPORTING ATPASE"/>
    <property type="match status" value="1"/>
</dbReference>
<feature type="transmembrane region" description="Helical" evidence="13">
    <location>
        <begin position="1031"/>
        <end position="1050"/>
    </location>
</feature>
<keyword evidence="9 13" id="KW-1278">Translocase</keyword>
<dbReference type="SFLD" id="SFLDG00002">
    <property type="entry name" value="C1.7:_P-type_atpase_like"/>
    <property type="match status" value="1"/>
</dbReference>
<accession>A0A8J2RKA3</accession>
<dbReference type="NCBIfam" id="TIGR01494">
    <property type="entry name" value="ATPase_P-type"/>
    <property type="match status" value="2"/>
</dbReference>
<feature type="transmembrane region" description="Helical" evidence="13">
    <location>
        <begin position="307"/>
        <end position="325"/>
    </location>
</feature>
<evidence type="ECO:0000256" key="7">
    <source>
        <dbReference type="ARBA" id="ARBA00022840"/>
    </source>
</evidence>
<dbReference type="PROSITE" id="PS00154">
    <property type="entry name" value="ATPASE_E1_E2"/>
    <property type="match status" value="1"/>
</dbReference>
<dbReference type="InterPro" id="IPR006544">
    <property type="entry name" value="P-type_TPase_V"/>
</dbReference>
<keyword evidence="5 13" id="KW-0479">Metal-binding</keyword>
<feature type="transmembrane region" description="Helical" evidence="13">
    <location>
        <begin position="475"/>
        <end position="495"/>
    </location>
</feature>
<dbReference type="PANTHER" id="PTHR45630">
    <property type="entry name" value="CATION-TRANSPORTING ATPASE-RELATED"/>
    <property type="match status" value="1"/>
</dbReference>
<dbReference type="EMBL" id="CAKKLH010000080">
    <property type="protein sequence ID" value="CAH0102438.1"/>
    <property type="molecule type" value="Genomic_DNA"/>
</dbReference>
<dbReference type="GO" id="GO:0015203">
    <property type="term" value="F:polyamine transmembrane transporter activity"/>
    <property type="evidence" value="ECO:0007669"/>
    <property type="project" value="TreeGrafter"/>
</dbReference>
<dbReference type="FunFam" id="3.40.50.1000:FF:000045">
    <property type="entry name" value="Cation-transporting ATPase"/>
    <property type="match status" value="1"/>
</dbReference>
<dbReference type="EC" id="7.2.2.-" evidence="13"/>
<keyword evidence="3" id="KW-0597">Phosphoprotein</keyword>
<feature type="transmembrane region" description="Helical" evidence="13">
    <location>
        <begin position="1221"/>
        <end position="1242"/>
    </location>
</feature>
<comment type="caution">
    <text evidence="15">The sequence shown here is derived from an EMBL/GenBank/DDBJ whole genome shotgun (WGS) entry which is preliminary data.</text>
</comment>
<dbReference type="NCBIfam" id="TIGR01657">
    <property type="entry name" value="P-ATPase-V"/>
    <property type="match status" value="1"/>
</dbReference>
<evidence type="ECO:0000256" key="9">
    <source>
        <dbReference type="ARBA" id="ARBA00022967"/>
    </source>
</evidence>
<keyword evidence="6 13" id="KW-0547">Nucleotide-binding</keyword>
<dbReference type="Pfam" id="PF12409">
    <property type="entry name" value="P5-ATPase"/>
    <property type="match status" value="1"/>
</dbReference>
<dbReference type="FunFam" id="3.40.1110.10:FF:000026">
    <property type="entry name" value="Cation-transporting ATPase"/>
    <property type="match status" value="1"/>
</dbReference>
<evidence type="ECO:0000256" key="10">
    <source>
        <dbReference type="ARBA" id="ARBA00022989"/>
    </source>
</evidence>
<protein>
    <recommendedName>
        <fullName evidence="13">Cation-transporting ATPase</fullName>
        <ecNumber evidence="13">7.2.2.-</ecNumber>
    </recommendedName>
</protein>
<dbReference type="GO" id="GO:0140358">
    <property type="term" value="F:P-type transmembrane transporter activity"/>
    <property type="evidence" value="ECO:0007669"/>
    <property type="project" value="InterPro"/>
</dbReference>
<keyword evidence="16" id="KW-1185">Reference proteome</keyword>
<evidence type="ECO:0000256" key="5">
    <source>
        <dbReference type="ARBA" id="ARBA00022723"/>
    </source>
</evidence>
<comment type="subcellular location">
    <subcellularLocation>
        <location evidence="1 13">Membrane</location>
        <topology evidence="1 13">Multi-pass membrane protein</topology>
    </subcellularLocation>
</comment>
<feature type="transmembrane region" description="Helical" evidence="13">
    <location>
        <begin position="1101"/>
        <end position="1122"/>
    </location>
</feature>
<evidence type="ECO:0000256" key="4">
    <source>
        <dbReference type="ARBA" id="ARBA00022692"/>
    </source>
</evidence>
<proteinExistence type="inferred from homology"/>
<keyword evidence="8 13" id="KW-0460">Magnesium</keyword>
<dbReference type="GO" id="GO:0016020">
    <property type="term" value="C:membrane"/>
    <property type="evidence" value="ECO:0007669"/>
    <property type="project" value="UniProtKB-SubCell"/>
</dbReference>
<dbReference type="SFLD" id="SFLDS00003">
    <property type="entry name" value="Haloacid_Dehalogenase"/>
    <property type="match status" value="1"/>
</dbReference>
<feature type="transmembrane region" description="Helical" evidence="13">
    <location>
        <begin position="1062"/>
        <end position="1081"/>
    </location>
</feature>
<dbReference type="Pfam" id="PF00122">
    <property type="entry name" value="E1-E2_ATPase"/>
    <property type="match status" value="1"/>
</dbReference>
<dbReference type="InterPro" id="IPR023299">
    <property type="entry name" value="ATPase_P-typ_cyto_dom_N"/>
</dbReference>
<dbReference type="InterPro" id="IPR018303">
    <property type="entry name" value="ATPase_P-typ_P_site"/>
</dbReference>
<comment type="catalytic activity">
    <reaction evidence="12 13">
        <text>ATP + H2O = ADP + phosphate + H(+)</text>
        <dbReference type="Rhea" id="RHEA:13065"/>
        <dbReference type="ChEBI" id="CHEBI:15377"/>
        <dbReference type="ChEBI" id="CHEBI:15378"/>
        <dbReference type="ChEBI" id="CHEBI:30616"/>
        <dbReference type="ChEBI" id="CHEBI:43474"/>
        <dbReference type="ChEBI" id="CHEBI:456216"/>
    </reaction>
</comment>
<dbReference type="Gene3D" id="3.40.50.1000">
    <property type="entry name" value="HAD superfamily/HAD-like"/>
    <property type="match status" value="1"/>
</dbReference>
<dbReference type="GO" id="GO:0046872">
    <property type="term" value="F:metal ion binding"/>
    <property type="evidence" value="ECO:0007669"/>
    <property type="project" value="UniProtKB-UniRule"/>
</dbReference>
<feature type="domain" description="Cation-transporting P-type ATPase N-terminal" evidence="14">
    <location>
        <begin position="240"/>
        <end position="305"/>
    </location>
</feature>
<keyword evidence="4 13" id="KW-0812">Transmembrane</keyword>
<dbReference type="Pfam" id="PF00690">
    <property type="entry name" value="Cation_ATPase_N"/>
    <property type="match status" value="1"/>
</dbReference>
<name>A0A8J2RKA3_9CRUS</name>
<dbReference type="InterPro" id="IPR004014">
    <property type="entry name" value="ATPase_P-typ_cation-transptr_N"/>
</dbReference>
<comment type="similarity">
    <text evidence="2 13">Belongs to the cation transport ATPase (P-type) (TC 3.A.3) family. Type V subfamily.</text>
</comment>
<evidence type="ECO:0000256" key="12">
    <source>
        <dbReference type="ARBA" id="ARBA00049360"/>
    </source>
</evidence>
<dbReference type="Gene3D" id="2.70.150.10">
    <property type="entry name" value="Calcium-transporting ATPase, cytoplasmic transduction domain A"/>
    <property type="match status" value="1"/>
</dbReference>
<dbReference type="InterPro" id="IPR008250">
    <property type="entry name" value="ATPase_P-typ_transduc_dom_A_sf"/>
</dbReference>
<feature type="transmembrane region" description="Helical" evidence="13">
    <location>
        <begin position="507"/>
        <end position="533"/>
    </location>
</feature>
<evidence type="ECO:0000256" key="1">
    <source>
        <dbReference type="ARBA" id="ARBA00004141"/>
    </source>
</evidence>
<dbReference type="SMART" id="SM00831">
    <property type="entry name" value="Cation_ATPase_N"/>
    <property type="match status" value="1"/>
</dbReference>
<dbReference type="InterPro" id="IPR023214">
    <property type="entry name" value="HAD_sf"/>
</dbReference>
<evidence type="ECO:0000256" key="13">
    <source>
        <dbReference type="RuleBase" id="RU362082"/>
    </source>
</evidence>
<keyword evidence="10 13" id="KW-1133">Transmembrane helix</keyword>
<dbReference type="InterPro" id="IPR059000">
    <property type="entry name" value="ATPase_P-type_domA"/>
</dbReference>
<feature type="transmembrane region" description="Helical" evidence="13">
    <location>
        <begin position="90"/>
        <end position="110"/>
    </location>
</feature>
<evidence type="ECO:0000256" key="8">
    <source>
        <dbReference type="ARBA" id="ARBA00022842"/>
    </source>
</evidence>
<feature type="transmembrane region" description="Helical" evidence="13">
    <location>
        <begin position="1181"/>
        <end position="1200"/>
    </location>
</feature>
<keyword evidence="7 13" id="KW-0067">ATP-binding</keyword>
<dbReference type="Proteomes" id="UP000789390">
    <property type="component" value="Unassembled WGS sequence"/>
</dbReference>
<evidence type="ECO:0000256" key="6">
    <source>
        <dbReference type="ARBA" id="ARBA00022741"/>
    </source>
</evidence>
<dbReference type="Gene3D" id="3.40.1110.10">
    <property type="entry name" value="Calcium-transporting ATPase, cytoplasmic domain N"/>
    <property type="match status" value="1"/>
</dbReference>
<dbReference type="SUPFAM" id="SSF81653">
    <property type="entry name" value="Calcium ATPase, transduction domain A"/>
    <property type="match status" value="1"/>
</dbReference>
<dbReference type="SFLD" id="SFLDF00027">
    <property type="entry name" value="p-type_atpase"/>
    <property type="match status" value="1"/>
</dbReference>
<dbReference type="GO" id="GO:0005524">
    <property type="term" value="F:ATP binding"/>
    <property type="evidence" value="ECO:0007669"/>
    <property type="project" value="UniProtKB-UniRule"/>
</dbReference>
<reference evidence="15" key="1">
    <citation type="submission" date="2021-11" db="EMBL/GenBank/DDBJ databases">
        <authorList>
            <person name="Schell T."/>
        </authorList>
    </citation>
    <scope>NUCLEOTIDE SEQUENCE</scope>
    <source>
        <strain evidence="15">M5</strain>
    </source>
</reference>
<evidence type="ECO:0000313" key="15">
    <source>
        <dbReference type="EMBL" id="CAH0102438.1"/>
    </source>
</evidence>
<dbReference type="PRINTS" id="PR00119">
    <property type="entry name" value="CATATPASE"/>
</dbReference>
<evidence type="ECO:0000259" key="14">
    <source>
        <dbReference type="SMART" id="SM00831"/>
    </source>
</evidence>
<dbReference type="InterPro" id="IPR047819">
    <property type="entry name" value="P5A-ATPase_N"/>
</dbReference>
<gene>
    <name evidence="15" type="ORF">DGAL_LOCUS4834</name>
</gene>
<dbReference type="InterPro" id="IPR036412">
    <property type="entry name" value="HAD-like_sf"/>
</dbReference>
<dbReference type="SUPFAM" id="SSF81665">
    <property type="entry name" value="Calcium ATPase, transmembrane domain M"/>
    <property type="match status" value="1"/>
</dbReference>
<dbReference type="Pfam" id="PF13246">
    <property type="entry name" value="Cation_ATPase"/>
    <property type="match status" value="1"/>
</dbReference>
<feature type="transmembrane region" description="Helical" evidence="13">
    <location>
        <begin position="280"/>
        <end position="301"/>
    </location>
</feature>
<dbReference type="GO" id="GO:0019829">
    <property type="term" value="F:ATPase-coupled monoatomic cation transmembrane transporter activity"/>
    <property type="evidence" value="ECO:0007669"/>
    <property type="project" value="UniProtKB-UniRule"/>
</dbReference>
<dbReference type="InterPro" id="IPR001757">
    <property type="entry name" value="P_typ_ATPase"/>
</dbReference>
<dbReference type="InterPro" id="IPR023298">
    <property type="entry name" value="ATPase_P-typ_TM_dom_sf"/>
</dbReference>